<feature type="signal peptide" evidence="1">
    <location>
        <begin position="1"/>
        <end position="20"/>
    </location>
</feature>
<evidence type="ECO:0000256" key="1">
    <source>
        <dbReference type="SAM" id="SignalP"/>
    </source>
</evidence>
<evidence type="ECO:0000313" key="3">
    <source>
        <dbReference type="EMBL" id="CAH0371710.1"/>
    </source>
</evidence>
<organism evidence="3 4">
    <name type="scientific">Pelagomonas calceolata</name>
    <dbReference type="NCBI Taxonomy" id="35677"/>
    <lineage>
        <taxon>Eukaryota</taxon>
        <taxon>Sar</taxon>
        <taxon>Stramenopiles</taxon>
        <taxon>Ochrophyta</taxon>
        <taxon>Pelagophyceae</taxon>
        <taxon>Pelagomonadales</taxon>
        <taxon>Pelagomonadaceae</taxon>
        <taxon>Pelagomonas</taxon>
    </lineage>
</organism>
<feature type="domain" description="Haem-binding uptake Tiki superfamily ChaN" evidence="2">
    <location>
        <begin position="168"/>
        <end position="218"/>
    </location>
</feature>
<dbReference type="Proteomes" id="UP000789595">
    <property type="component" value="Unassembled WGS sequence"/>
</dbReference>
<sequence>MLRAAVRLNVSTGLVASAAAAGQYTTRCDVVEKPQRRVTPVRELERDVIVLERQVAGEPLKRINLEEMIEDLADPSRKLVMFGEHHDDAKAQDVERSVYDGMARRQRDSRRRVALALEFVDADARRDAESFASDTISGDDVAKLPPLPYHHTPLSEAYAERLQMVGLRSKNVVAAQCLWDAAMAHSCLDFLKTNTRDAIMLVCGAFHVQHFLGVVDHVEKYTESGGPFEPLDRDEFRVVVCVPMDGPSFLRRSLVDVWDDPSLDTVADFIVFTRGGHGGVTGVCAA</sequence>
<feature type="chain" id="PRO_5035246159" description="Haem-binding uptake Tiki superfamily ChaN domain-containing protein" evidence="1">
    <location>
        <begin position="21"/>
        <end position="286"/>
    </location>
</feature>
<dbReference type="EMBL" id="CAKKNE010000003">
    <property type="protein sequence ID" value="CAH0371710.1"/>
    <property type="molecule type" value="Genomic_DNA"/>
</dbReference>
<evidence type="ECO:0000313" key="4">
    <source>
        <dbReference type="Proteomes" id="UP000789595"/>
    </source>
</evidence>
<name>A0A8J2WZ02_9STRA</name>
<gene>
    <name evidence="3" type="ORF">PECAL_3P16620</name>
</gene>
<comment type="caution">
    <text evidence="3">The sequence shown here is derived from an EMBL/GenBank/DDBJ whole genome shotgun (WGS) entry which is preliminary data.</text>
</comment>
<dbReference type="SUPFAM" id="SSF159501">
    <property type="entry name" value="EreA/ChaN-like"/>
    <property type="match status" value="1"/>
</dbReference>
<proteinExistence type="predicted"/>
<keyword evidence="1" id="KW-0732">Signal</keyword>
<dbReference type="Pfam" id="PF04187">
    <property type="entry name" value="Cofac_haem_bdg"/>
    <property type="match status" value="2"/>
</dbReference>
<accession>A0A8J2WZ02</accession>
<dbReference type="OrthoDB" id="205639at2759"/>
<protein>
    <recommendedName>
        <fullName evidence="2">Haem-binding uptake Tiki superfamily ChaN domain-containing protein</fullName>
    </recommendedName>
</protein>
<dbReference type="AlphaFoldDB" id="A0A8J2WZ02"/>
<keyword evidence="4" id="KW-1185">Reference proteome</keyword>
<evidence type="ECO:0000259" key="2">
    <source>
        <dbReference type="Pfam" id="PF04187"/>
    </source>
</evidence>
<dbReference type="Gene3D" id="3.40.50.11550">
    <property type="match status" value="1"/>
</dbReference>
<feature type="domain" description="Haem-binding uptake Tiki superfamily ChaN" evidence="2">
    <location>
        <begin position="77"/>
        <end position="142"/>
    </location>
</feature>
<reference evidence="3" key="1">
    <citation type="submission" date="2021-11" db="EMBL/GenBank/DDBJ databases">
        <authorList>
            <consortium name="Genoscope - CEA"/>
            <person name="William W."/>
        </authorList>
    </citation>
    <scope>NUCLEOTIDE SEQUENCE</scope>
</reference>
<dbReference type="InterPro" id="IPR007314">
    <property type="entry name" value="Cofac_haem-bd_dom"/>
</dbReference>